<evidence type="ECO:0000313" key="2">
    <source>
        <dbReference type="Proteomes" id="UP000828048"/>
    </source>
</evidence>
<reference evidence="1 2" key="1">
    <citation type="journal article" date="2021" name="Hortic Res">
        <title>High-quality reference genome and annotation aids understanding of berry development for evergreen blueberry (Vaccinium darrowii).</title>
        <authorList>
            <person name="Yu J."/>
            <person name="Hulse-Kemp A.M."/>
            <person name="Babiker E."/>
            <person name="Staton M."/>
        </authorList>
    </citation>
    <scope>NUCLEOTIDE SEQUENCE [LARGE SCALE GENOMIC DNA]</scope>
    <source>
        <strain evidence="2">cv. NJ 8807/NJ 8810</strain>
        <tissue evidence="1">Young leaf</tissue>
    </source>
</reference>
<dbReference type="Proteomes" id="UP000828048">
    <property type="component" value="Chromosome 5"/>
</dbReference>
<evidence type="ECO:0000313" key="1">
    <source>
        <dbReference type="EMBL" id="KAH7848189.1"/>
    </source>
</evidence>
<accession>A0ACB7Y5C7</accession>
<protein>
    <submittedName>
        <fullName evidence="1">Uncharacterized protein</fullName>
    </submittedName>
</protein>
<sequence>MEIFFLLFASLCICISLHSLLNLFRTKLKLPPSPPTIPFLGNLLWLLKSSQDFSNLEPTLRRLRAKYGPIVTLHIGSRPSIFITSHGAAHRALVQNAAVFASRPPALEATKVFFSNQHTVSSAAYGPLWRVLRQNLASFLHRSRLHLFSNGRKWAYRVLKEKLEAEAESGKGKAFLVQDHFQYSMFCLLVYICFGEMLEEKAVKEIEAAQRPILTNFIRFNVLNFMPRLGKIVFRKLWRELLEIRRNQENVLLPLILQRREKMNNKMVAENHQKHVENIVPYVDTLFGLRLPEEYGGRKFTDGEMVSLCSEFLNGGTDTSTTTLQWVMANLVKHQEIQEKLVREINEVVKRDQEIKKEDLEKMPYLKATVLETLRRHPPGHFILPRAVTEDTVLDGYRIPTDAMVNFTVADMGWDPSVWDDPMAFRPERFLGEGGEVEFDLKGVKEIKMMPFGAGRRVCPAITMALLHQQYFVANLVRDFKWEVEDGEDVDLSEKQDFTMIMKNPLRAHISPRMID</sequence>
<comment type="caution">
    <text evidence="1">The sequence shown here is derived from an EMBL/GenBank/DDBJ whole genome shotgun (WGS) entry which is preliminary data.</text>
</comment>
<keyword evidence="2" id="KW-1185">Reference proteome</keyword>
<dbReference type="EMBL" id="CM037155">
    <property type="protein sequence ID" value="KAH7848189.1"/>
    <property type="molecule type" value="Genomic_DNA"/>
</dbReference>
<organism evidence="1 2">
    <name type="scientific">Vaccinium darrowii</name>
    <dbReference type="NCBI Taxonomy" id="229202"/>
    <lineage>
        <taxon>Eukaryota</taxon>
        <taxon>Viridiplantae</taxon>
        <taxon>Streptophyta</taxon>
        <taxon>Embryophyta</taxon>
        <taxon>Tracheophyta</taxon>
        <taxon>Spermatophyta</taxon>
        <taxon>Magnoliopsida</taxon>
        <taxon>eudicotyledons</taxon>
        <taxon>Gunneridae</taxon>
        <taxon>Pentapetalae</taxon>
        <taxon>asterids</taxon>
        <taxon>Ericales</taxon>
        <taxon>Ericaceae</taxon>
        <taxon>Vaccinioideae</taxon>
        <taxon>Vaccinieae</taxon>
        <taxon>Vaccinium</taxon>
    </lineage>
</organism>
<name>A0ACB7Y5C7_9ERIC</name>
<gene>
    <name evidence="1" type="ORF">Vadar_034796</name>
</gene>
<proteinExistence type="predicted"/>